<reference evidence="1" key="1">
    <citation type="submission" date="2020-05" db="EMBL/GenBank/DDBJ databases">
        <title>Phylogenomic resolution of chytrid fungi.</title>
        <authorList>
            <person name="Stajich J.E."/>
            <person name="Amses K."/>
            <person name="Simmons R."/>
            <person name="Seto K."/>
            <person name="Myers J."/>
            <person name="Bonds A."/>
            <person name="Quandt C.A."/>
            <person name="Barry K."/>
            <person name="Liu P."/>
            <person name="Grigoriev I."/>
            <person name="Longcore J.E."/>
            <person name="James T.Y."/>
        </authorList>
    </citation>
    <scope>NUCLEOTIDE SEQUENCE</scope>
    <source>
        <strain evidence="1">JEL0379</strain>
    </source>
</reference>
<dbReference type="EMBL" id="JADGJQ010000003">
    <property type="protein sequence ID" value="KAJ3184579.1"/>
    <property type="molecule type" value="Genomic_DNA"/>
</dbReference>
<dbReference type="AlphaFoldDB" id="A0AAD5TQY7"/>
<organism evidence="1 2">
    <name type="scientific">Geranomyces variabilis</name>
    <dbReference type="NCBI Taxonomy" id="109894"/>
    <lineage>
        <taxon>Eukaryota</taxon>
        <taxon>Fungi</taxon>
        <taxon>Fungi incertae sedis</taxon>
        <taxon>Chytridiomycota</taxon>
        <taxon>Chytridiomycota incertae sedis</taxon>
        <taxon>Chytridiomycetes</taxon>
        <taxon>Spizellomycetales</taxon>
        <taxon>Powellomycetaceae</taxon>
        <taxon>Geranomyces</taxon>
    </lineage>
</organism>
<comment type="caution">
    <text evidence="1">The sequence shown here is derived from an EMBL/GenBank/DDBJ whole genome shotgun (WGS) entry which is preliminary data.</text>
</comment>
<evidence type="ECO:0000313" key="1">
    <source>
        <dbReference type="EMBL" id="KAJ3184579.1"/>
    </source>
</evidence>
<evidence type="ECO:0000313" key="2">
    <source>
        <dbReference type="Proteomes" id="UP001212152"/>
    </source>
</evidence>
<sequence>MTPATVATAVAPPTAPPIIAAVGTPEAFAAPAPPVDVAVGVGKGFELGEASDVCVLLVLVVAPRKLLVASVLTRVAAVSLVIGREGVASDEVVKLAATEELDDCKKDADTASVEELDVVDADVMGAAGSGLLDAVESADVDELVGSADVDVPDVVESANDVSMLDAAASDALEADVLGDAAVIVLDTAESEVEGVRSSDVDVLESAVGVAERDDSVSDMLDVAESSAVDVLVVSADAAADVLELTVCVAELDDSISDALAVADSSAVDVLESAIGVAELDDSKSDVLAVAESSAVLVLAGSADVDVLGAEDPAAVNTSICWSRQSASLYWTILNVNVLGNAGSVDVAVLDESTLLDISDSVAVAVSVGSLDISVLEVVKSAVEVAVLEDAESEELDVTKSADHELADSISDDVVGSADADELDAVASTDELAIGSNVLDARESVDSALDVVGSAVLFGIRSTVVDVDSAVAVSVVDGVSTVLEMLGEAESAIDDAKSADDVDVDVSDGDIVELNDELDVATSADDVVVSGVESADDKVVLATSEGSADDISAVLDVVESVYDDKGVLDVDGSADDVVEVLHVIVESAVVSNALPVAVSADDVGCSADDDESTEDADDVPEVVGSADGVCGALDVVTSLDADDVLEVNPMLADVEDVDVLKNADVKEVAEDDEDETTVEETAVEDVLEVVVVIAADTVRDVVDTRDRDVEVLEDALEDVVVTGANVELVVAAELEEEDDEATACELEDVLDAGEDDADEATATLLGVVLEARVLLEVVITGAFPLQ</sequence>
<proteinExistence type="predicted"/>
<name>A0AAD5TQY7_9FUNG</name>
<accession>A0AAD5TQY7</accession>
<keyword evidence="2" id="KW-1185">Reference proteome</keyword>
<protein>
    <submittedName>
        <fullName evidence="1">Uncharacterized protein</fullName>
    </submittedName>
</protein>
<gene>
    <name evidence="1" type="ORF">HDU87_003980</name>
</gene>
<dbReference type="Proteomes" id="UP001212152">
    <property type="component" value="Unassembled WGS sequence"/>
</dbReference>